<dbReference type="AlphaFoldDB" id="A0AAD5TUX7"/>
<dbReference type="Gene3D" id="3.40.630.30">
    <property type="match status" value="1"/>
</dbReference>
<feature type="domain" description="N-acetyltransferase" evidence="1">
    <location>
        <begin position="3"/>
        <end position="179"/>
    </location>
</feature>
<dbReference type="EMBL" id="JADGJW010001219">
    <property type="protein sequence ID" value="KAJ3205270.1"/>
    <property type="molecule type" value="Genomic_DNA"/>
</dbReference>
<proteinExistence type="predicted"/>
<gene>
    <name evidence="2" type="ORF">HK099_000874</name>
</gene>
<dbReference type="PROSITE" id="PS51186">
    <property type="entry name" value="GNAT"/>
    <property type="match status" value="1"/>
</dbReference>
<evidence type="ECO:0000313" key="2">
    <source>
        <dbReference type="EMBL" id="KAJ3205270.1"/>
    </source>
</evidence>
<protein>
    <recommendedName>
        <fullName evidence="1">N-acetyltransferase domain-containing protein</fullName>
    </recommendedName>
</protein>
<name>A0AAD5TUX7_9FUNG</name>
<dbReference type="Pfam" id="PF00583">
    <property type="entry name" value="Acetyltransf_1"/>
    <property type="match status" value="1"/>
</dbReference>
<sequence>MDVLIRFGNEKDVEKLNILGRDTFSAKWKDFYTNEQLEKILQETFQEDILKDQFQNPKENLYVVSEDPKTLNLVGYIQCKHHHKVKYECLPFEKTLEIKKFYILENYFGTGISKKMMNFLLNSIDETKQRIWLGVNEGNFRAIGFYEKFGFKKVGTHLFSDLLIGPNQVPDEDLLFLRT</sequence>
<accession>A0AAD5TUX7</accession>
<dbReference type="Proteomes" id="UP001211065">
    <property type="component" value="Unassembled WGS sequence"/>
</dbReference>
<reference evidence="2" key="1">
    <citation type="submission" date="2020-05" db="EMBL/GenBank/DDBJ databases">
        <title>Phylogenomic resolution of chytrid fungi.</title>
        <authorList>
            <person name="Stajich J.E."/>
            <person name="Amses K."/>
            <person name="Simmons R."/>
            <person name="Seto K."/>
            <person name="Myers J."/>
            <person name="Bonds A."/>
            <person name="Quandt C.A."/>
            <person name="Barry K."/>
            <person name="Liu P."/>
            <person name="Grigoriev I."/>
            <person name="Longcore J.E."/>
            <person name="James T.Y."/>
        </authorList>
    </citation>
    <scope>NUCLEOTIDE SEQUENCE</scope>
    <source>
        <strain evidence="2">JEL0476</strain>
    </source>
</reference>
<evidence type="ECO:0000313" key="3">
    <source>
        <dbReference type="Proteomes" id="UP001211065"/>
    </source>
</evidence>
<feature type="non-terminal residue" evidence="2">
    <location>
        <position position="179"/>
    </location>
</feature>
<keyword evidence="3" id="KW-1185">Reference proteome</keyword>
<dbReference type="InterPro" id="IPR000182">
    <property type="entry name" value="GNAT_dom"/>
</dbReference>
<evidence type="ECO:0000259" key="1">
    <source>
        <dbReference type="PROSITE" id="PS51186"/>
    </source>
</evidence>
<dbReference type="InterPro" id="IPR050276">
    <property type="entry name" value="MshD_Acetyltransferase"/>
</dbReference>
<organism evidence="2 3">
    <name type="scientific">Clydaea vesicula</name>
    <dbReference type="NCBI Taxonomy" id="447962"/>
    <lineage>
        <taxon>Eukaryota</taxon>
        <taxon>Fungi</taxon>
        <taxon>Fungi incertae sedis</taxon>
        <taxon>Chytridiomycota</taxon>
        <taxon>Chytridiomycota incertae sedis</taxon>
        <taxon>Chytridiomycetes</taxon>
        <taxon>Lobulomycetales</taxon>
        <taxon>Lobulomycetaceae</taxon>
        <taxon>Clydaea</taxon>
    </lineage>
</organism>
<dbReference type="GO" id="GO:0016747">
    <property type="term" value="F:acyltransferase activity, transferring groups other than amino-acyl groups"/>
    <property type="evidence" value="ECO:0007669"/>
    <property type="project" value="InterPro"/>
</dbReference>
<dbReference type="SUPFAM" id="SSF55729">
    <property type="entry name" value="Acyl-CoA N-acyltransferases (Nat)"/>
    <property type="match status" value="1"/>
</dbReference>
<dbReference type="InterPro" id="IPR016181">
    <property type="entry name" value="Acyl_CoA_acyltransferase"/>
</dbReference>
<comment type="caution">
    <text evidence="2">The sequence shown here is derived from an EMBL/GenBank/DDBJ whole genome shotgun (WGS) entry which is preliminary data.</text>
</comment>
<dbReference type="PANTHER" id="PTHR43617">
    <property type="entry name" value="L-AMINO ACID N-ACETYLTRANSFERASE"/>
    <property type="match status" value="1"/>
</dbReference>